<evidence type="ECO:0000256" key="4">
    <source>
        <dbReference type="ARBA" id="ARBA00022475"/>
    </source>
</evidence>
<proteinExistence type="inferred from homology"/>
<evidence type="ECO:0000256" key="9">
    <source>
        <dbReference type="RuleBase" id="RU003346"/>
    </source>
</evidence>
<dbReference type="SUPFAM" id="SSF103473">
    <property type="entry name" value="MFS general substrate transporter"/>
    <property type="match status" value="1"/>
</dbReference>
<feature type="domain" description="Major facilitator superfamily (MFS) profile" evidence="12">
    <location>
        <begin position="112"/>
        <end position="556"/>
    </location>
</feature>
<dbReference type="OrthoDB" id="6339427at2759"/>
<dbReference type="GO" id="GO:0005365">
    <property type="term" value="F:myo-inositol transmembrane transporter activity"/>
    <property type="evidence" value="ECO:0007669"/>
    <property type="project" value="UniProtKB-ARBA"/>
</dbReference>
<keyword evidence="5 11" id="KW-0812">Transmembrane</keyword>
<feature type="transmembrane region" description="Helical" evidence="11">
    <location>
        <begin position="534"/>
        <end position="552"/>
    </location>
</feature>
<dbReference type="Pfam" id="PF00083">
    <property type="entry name" value="Sugar_tr"/>
    <property type="match status" value="1"/>
</dbReference>
<feature type="transmembrane region" description="Helical" evidence="11">
    <location>
        <begin position="205"/>
        <end position="226"/>
    </location>
</feature>
<dbReference type="AlphaFoldDB" id="A0A1Y2BEW9"/>
<dbReference type="PANTHER" id="PTHR48020:SF12">
    <property type="entry name" value="PROTON MYO-INOSITOL COTRANSPORTER"/>
    <property type="match status" value="1"/>
</dbReference>
<evidence type="ECO:0000259" key="12">
    <source>
        <dbReference type="PROSITE" id="PS50850"/>
    </source>
</evidence>
<dbReference type="GO" id="GO:1904679">
    <property type="term" value="P:myo-inositol import across plasma membrane"/>
    <property type="evidence" value="ECO:0007669"/>
    <property type="project" value="UniProtKB-ARBA"/>
</dbReference>
<dbReference type="InParanoid" id="A0A1Y2BEW9"/>
<dbReference type="PROSITE" id="PS00217">
    <property type="entry name" value="SUGAR_TRANSPORT_2"/>
    <property type="match status" value="1"/>
</dbReference>
<comment type="subcellular location">
    <subcellularLocation>
        <location evidence="1">Cell membrane</location>
        <topology evidence="1">Multi-pass membrane protein</topology>
    </subcellularLocation>
</comment>
<dbReference type="InterPro" id="IPR050814">
    <property type="entry name" value="Myo-inositol_Transporter"/>
</dbReference>
<evidence type="ECO:0000313" key="14">
    <source>
        <dbReference type="Proteomes" id="UP000193986"/>
    </source>
</evidence>
<dbReference type="InterPro" id="IPR005828">
    <property type="entry name" value="MFS_sugar_transport-like"/>
</dbReference>
<evidence type="ECO:0000256" key="10">
    <source>
        <dbReference type="SAM" id="MobiDB-lite"/>
    </source>
</evidence>
<dbReference type="PANTHER" id="PTHR48020">
    <property type="entry name" value="PROTON MYO-INOSITOL COTRANSPORTER"/>
    <property type="match status" value="1"/>
</dbReference>
<feature type="transmembrane region" description="Helical" evidence="11">
    <location>
        <begin position="394"/>
        <end position="413"/>
    </location>
</feature>
<evidence type="ECO:0000313" key="13">
    <source>
        <dbReference type="EMBL" id="ORY32625.1"/>
    </source>
</evidence>
<dbReference type="Gene3D" id="1.20.1250.20">
    <property type="entry name" value="MFS general substrate transporter like domains"/>
    <property type="match status" value="1"/>
</dbReference>
<keyword evidence="4" id="KW-1003">Cell membrane</keyword>
<reference evidence="13 14" key="1">
    <citation type="submission" date="2016-07" db="EMBL/GenBank/DDBJ databases">
        <title>Pervasive Adenine N6-methylation of Active Genes in Fungi.</title>
        <authorList>
            <consortium name="DOE Joint Genome Institute"/>
            <person name="Mondo S.J."/>
            <person name="Dannebaum R.O."/>
            <person name="Kuo R.C."/>
            <person name="Labutti K."/>
            <person name="Haridas S."/>
            <person name="Kuo A."/>
            <person name="Salamov A."/>
            <person name="Ahrendt S.R."/>
            <person name="Lipzen A."/>
            <person name="Sullivan W."/>
            <person name="Andreopoulos W.B."/>
            <person name="Clum A."/>
            <person name="Lindquist E."/>
            <person name="Daum C."/>
            <person name="Ramamoorthy G.K."/>
            <person name="Gryganskyi A."/>
            <person name="Culley D."/>
            <person name="Magnuson J.K."/>
            <person name="James T.Y."/>
            <person name="O'Malley M.A."/>
            <person name="Stajich J.E."/>
            <person name="Spatafora J.W."/>
            <person name="Visel A."/>
            <person name="Grigoriev I.V."/>
        </authorList>
    </citation>
    <scope>NUCLEOTIDE SEQUENCE [LARGE SCALE GENOMIC DNA]</scope>
    <source>
        <strain evidence="13 14">68-887.2</strain>
    </source>
</reference>
<feature type="transmembrane region" description="Helical" evidence="11">
    <location>
        <begin position="464"/>
        <end position="488"/>
    </location>
</feature>
<dbReference type="InterPro" id="IPR020846">
    <property type="entry name" value="MFS_dom"/>
</dbReference>
<evidence type="ECO:0000256" key="1">
    <source>
        <dbReference type="ARBA" id="ARBA00004651"/>
    </source>
</evidence>
<dbReference type="FunCoup" id="A0A1Y2BEW9">
    <property type="interactions" value="127"/>
</dbReference>
<feature type="transmembrane region" description="Helical" evidence="11">
    <location>
        <begin position="359"/>
        <end position="382"/>
    </location>
</feature>
<dbReference type="NCBIfam" id="TIGR00879">
    <property type="entry name" value="SP"/>
    <property type="match status" value="1"/>
</dbReference>
<dbReference type="EMBL" id="MCFC01000009">
    <property type="protein sequence ID" value="ORY32625.1"/>
    <property type="molecule type" value="Genomic_DNA"/>
</dbReference>
<sequence>MSSHQPLVASSSSIPTYSAPSTGSSTPTARIRYPPSSPTNTLDRKLRSLTHPSGGGYGSDDDDHSAKSSAELIRSREGSIDNVEDLDGLGEVDESAVVVEGEDSATPFVWGLVGSASIAGLLFGYDTGVISGTLVIIGTDLGGTLTDWQKEMITSSTTLGALIGGLAAGSLSDIVGRRPIIALANVVFIGGAICQAGSHTVSSMVVGRLIVGLGVGLASCIVPLYIGELAPTRIRGRLVTINVVFVTLGQLAAYAIGSAFENVSSGWRWMVGFGAVPALIQLCSLGLLPESPRILLLRSRSDSARDILAKIYPRADARQLDAKVQIMNQSVKQSVLVTQSTIWSQRAASLFKDGANRRALIIGGGLQAAQQLCGFNTLMYYSASIFASLGFKNATGTGCIIAGVNFIFTLVALRIVDPFGRRRTMIATLPMMVIALILASVFFHKLTASTGGVLQEGYDYPPTYASAILLAMMLYVAAYASGLGNIPWQQGELFRLEVRGLGSSICTAINWSCNLVISATFLSLMRTATPSGAFGIYAGFCFLSWIFCILVYPETSGLSLEEVFFIFQDDFGVDKSRRLREAKAEKLRIAHRRLSLSL</sequence>
<dbReference type="GO" id="GO:0005886">
    <property type="term" value="C:plasma membrane"/>
    <property type="evidence" value="ECO:0007669"/>
    <property type="project" value="UniProtKB-SubCell"/>
</dbReference>
<feature type="transmembrane region" description="Helical" evidence="11">
    <location>
        <begin position="180"/>
        <end position="199"/>
    </location>
</feature>
<evidence type="ECO:0000256" key="3">
    <source>
        <dbReference type="ARBA" id="ARBA00022448"/>
    </source>
</evidence>
<accession>A0A1Y2BEW9</accession>
<dbReference type="InterPro" id="IPR036259">
    <property type="entry name" value="MFS_trans_sf"/>
</dbReference>
<keyword evidence="14" id="KW-1185">Reference proteome</keyword>
<dbReference type="PROSITE" id="PS50850">
    <property type="entry name" value="MFS"/>
    <property type="match status" value="1"/>
</dbReference>
<evidence type="ECO:0000256" key="7">
    <source>
        <dbReference type="ARBA" id="ARBA00023136"/>
    </source>
</evidence>
<keyword evidence="6 11" id="KW-1133">Transmembrane helix</keyword>
<name>A0A1Y2BEW9_9TREE</name>
<gene>
    <name evidence="13" type="ORF">BCR39DRAFT_584254</name>
</gene>
<evidence type="ECO:0000256" key="2">
    <source>
        <dbReference type="ARBA" id="ARBA00010992"/>
    </source>
</evidence>
<feature type="compositionally biased region" description="Low complexity" evidence="10">
    <location>
        <begin position="9"/>
        <end position="28"/>
    </location>
</feature>
<feature type="transmembrane region" description="Helical" evidence="11">
    <location>
        <begin position="238"/>
        <end position="257"/>
    </location>
</feature>
<feature type="transmembrane region" description="Helical" evidence="11">
    <location>
        <begin position="425"/>
        <end position="444"/>
    </location>
</feature>
<evidence type="ECO:0000256" key="6">
    <source>
        <dbReference type="ARBA" id="ARBA00022989"/>
    </source>
</evidence>
<dbReference type="PRINTS" id="PR00171">
    <property type="entry name" value="SUGRTRNSPORT"/>
</dbReference>
<protein>
    <submittedName>
        <fullName evidence="13">And other transporter-domain-containing protein</fullName>
    </submittedName>
</protein>
<dbReference type="FunFam" id="1.20.1250.20:FF:000073">
    <property type="entry name" value="MFS myo-inositol transporter, putative"/>
    <property type="match status" value="1"/>
</dbReference>
<evidence type="ECO:0000256" key="11">
    <source>
        <dbReference type="SAM" id="Phobius"/>
    </source>
</evidence>
<comment type="similarity">
    <text evidence="2 9">Belongs to the major facilitator superfamily. Sugar transporter (TC 2.A.1.1) family.</text>
</comment>
<feature type="transmembrane region" description="Helical" evidence="11">
    <location>
        <begin position="500"/>
        <end position="522"/>
    </location>
</feature>
<comment type="catalytic activity">
    <reaction evidence="8">
        <text>myo-inositol(out) + H(+)(out) = myo-inositol(in) + H(+)(in)</text>
        <dbReference type="Rhea" id="RHEA:60364"/>
        <dbReference type="ChEBI" id="CHEBI:15378"/>
        <dbReference type="ChEBI" id="CHEBI:17268"/>
    </reaction>
</comment>
<feature type="region of interest" description="Disordered" evidence="10">
    <location>
        <begin position="1"/>
        <end position="77"/>
    </location>
</feature>
<dbReference type="PROSITE" id="PS00216">
    <property type="entry name" value="SUGAR_TRANSPORT_1"/>
    <property type="match status" value="1"/>
</dbReference>
<dbReference type="Proteomes" id="UP000193986">
    <property type="component" value="Unassembled WGS sequence"/>
</dbReference>
<feature type="transmembrane region" description="Helical" evidence="11">
    <location>
        <begin position="269"/>
        <end position="288"/>
    </location>
</feature>
<keyword evidence="3 9" id="KW-0813">Transport</keyword>
<keyword evidence="7 11" id="KW-0472">Membrane</keyword>
<evidence type="ECO:0000256" key="8">
    <source>
        <dbReference type="ARBA" id="ARBA00049119"/>
    </source>
</evidence>
<comment type="caution">
    <text evidence="13">The sequence shown here is derived from an EMBL/GenBank/DDBJ whole genome shotgun (WGS) entry which is preliminary data.</text>
</comment>
<dbReference type="InterPro" id="IPR003663">
    <property type="entry name" value="Sugar/inositol_transpt"/>
</dbReference>
<evidence type="ECO:0000256" key="5">
    <source>
        <dbReference type="ARBA" id="ARBA00022692"/>
    </source>
</evidence>
<dbReference type="InterPro" id="IPR005829">
    <property type="entry name" value="Sugar_transporter_CS"/>
</dbReference>
<organism evidence="13 14">
    <name type="scientific">Naematelia encephala</name>
    <dbReference type="NCBI Taxonomy" id="71784"/>
    <lineage>
        <taxon>Eukaryota</taxon>
        <taxon>Fungi</taxon>
        <taxon>Dikarya</taxon>
        <taxon>Basidiomycota</taxon>
        <taxon>Agaricomycotina</taxon>
        <taxon>Tremellomycetes</taxon>
        <taxon>Tremellales</taxon>
        <taxon>Naemateliaceae</taxon>
        <taxon>Naematelia</taxon>
    </lineage>
</organism>